<evidence type="ECO:0000256" key="1">
    <source>
        <dbReference type="ARBA" id="ARBA00022723"/>
    </source>
</evidence>
<dbReference type="PANTHER" id="PTHR11106">
    <property type="entry name" value="GANGLIOSIDE INDUCED DIFFERENTIATION ASSOCIATED PROTEIN 2-RELATED"/>
    <property type="match status" value="1"/>
</dbReference>
<evidence type="ECO:0000259" key="6">
    <source>
        <dbReference type="PROSITE" id="PS50089"/>
    </source>
</evidence>
<evidence type="ECO:0000256" key="2">
    <source>
        <dbReference type="ARBA" id="ARBA00022771"/>
    </source>
</evidence>
<dbReference type="PROSITE" id="PS50089">
    <property type="entry name" value="ZF_RING_2"/>
    <property type="match status" value="1"/>
</dbReference>
<proteinExistence type="predicted"/>
<dbReference type="GO" id="GO:0008270">
    <property type="term" value="F:zinc ion binding"/>
    <property type="evidence" value="ECO:0007669"/>
    <property type="project" value="UniProtKB-KW"/>
</dbReference>
<dbReference type="RefSeq" id="XP_013387418.1">
    <property type="nucleotide sequence ID" value="XM_013531964.1"/>
</dbReference>
<evidence type="ECO:0000256" key="4">
    <source>
        <dbReference type="PROSITE-ProRule" id="PRU00175"/>
    </source>
</evidence>
<dbReference type="InterPro" id="IPR017907">
    <property type="entry name" value="Znf_RING_CS"/>
</dbReference>
<feature type="region of interest" description="Disordered" evidence="5">
    <location>
        <begin position="158"/>
        <end position="201"/>
    </location>
</feature>
<keyword evidence="8" id="KW-1185">Reference proteome</keyword>
<keyword evidence="1" id="KW-0479">Metal-binding</keyword>
<dbReference type="Pfam" id="PF01661">
    <property type="entry name" value="Macro"/>
    <property type="match status" value="1"/>
</dbReference>
<organism evidence="8 9">
    <name type="scientific">Lingula anatina</name>
    <name type="common">Brachiopod</name>
    <name type="synonym">Lingula unguis</name>
    <dbReference type="NCBI Taxonomy" id="7574"/>
    <lineage>
        <taxon>Eukaryota</taxon>
        <taxon>Metazoa</taxon>
        <taxon>Spiralia</taxon>
        <taxon>Lophotrochozoa</taxon>
        <taxon>Brachiopoda</taxon>
        <taxon>Linguliformea</taxon>
        <taxon>Lingulata</taxon>
        <taxon>Lingulida</taxon>
        <taxon>Linguloidea</taxon>
        <taxon>Lingulidae</taxon>
        <taxon>Lingula</taxon>
    </lineage>
</organism>
<dbReference type="InterPro" id="IPR001841">
    <property type="entry name" value="Znf_RING"/>
</dbReference>
<protein>
    <submittedName>
        <fullName evidence="9">Uncharacterized protein LOC106156623</fullName>
    </submittedName>
</protein>
<dbReference type="KEGG" id="lak:106156623"/>
<dbReference type="STRING" id="7574.A0A1S3HMX3"/>
<dbReference type="AlphaFoldDB" id="A0A1S3HMX3"/>
<dbReference type="SUPFAM" id="SSF57850">
    <property type="entry name" value="RING/U-box"/>
    <property type="match status" value="1"/>
</dbReference>
<dbReference type="OrthoDB" id="527344at2759"/>
<name>A0A1S3HMX3_LINAN</name>
<evidence type="ECO:0000313" key="9">
    <source>
        <dbReference type="RefSeq" id="XP_013387418.1"/>
    </source>
</evidence>
<dbReference type="CDD" id="cd02907">
    <property type="entry name" value="Macro_Af1521_BAL-like"/>
    <property type="match status" value="1"/>
</dbReference>
<gene>
    <name evidence="9" type="primary">LOC106156623</name>
</gene>
<dbReference type="PANTHER" id="PTHR11106:SF111">
    <property type="entry name" value="MACRO DOMAIN-CONTAINING PROTEIN"/>
    <property type="match status" value="1"/>
</dbReference>
<dbReference type="InterPro" id="IPR002589">
    <property type="entry name" value="Macro_dom"/>
</dbReference>
<reference evidence="9" key="1">
    <citation type="submission" date="2025-08" db="UniProtKB">
        <authorList>
            <consortium name="RefSeq"/>
        </authorList>
    </citation>
    <scope>IDENTIFICATION</scope>
    <source>
        <tissue evidence="9">Gonads</tissue>
    </source>
</reference>
<dbReference type="InParanoid" id="A0A1S3HMX3"/>
<feature type="domain" description="Macro" evidence="7">
    <location>
        <begin position="224"/>
        <end position="413"/>
    </location>
</feature>
<dbReference type="PROSITE" id="PS51154">
    <property type="entry name" value="MACRO"/>
    <property type="match status" value="1"/>
</dbReference>
<dbReference type="SUPFAM" id="SSF52949">
    <property type="entry name" value="Macro domain-like"/>
    <property type="match status" value="1"/>
</dbReference>
<sequence>MVEHRNKQESQEFDIPNIEGVEPVMMERDLWDFVQYLHSEELDQIKNANDVEFDIEDVAEFLQFRVVPNQSSTTKKAQRAMEEISCLYQKCFSICVKEEIEIPKTVDGKKLKKTVEDLRMKYPKTLIKEINGGLHIVGGRSDVFLAKHRLYEAVGMKAGRHRDPMPQQLSQERNETEHGDGRASEKNRGHTSNQEVDGAAITHEADQLDTDLSMREEMTGVPKAPKEHYITYQGLHLLVYEGDIIQEYVSVIVSAANSQLMNGGGVAGAISRAAGPGLEMECSEFIEEYGSLPMGDVMHTTAGGTLKCEFVIHAVGPVWDINHEQECEDDLMMTFLKCFRYASEKLKAKTMATPLISSGIFGMPLDICTRALMHAIDTYSRQYGLEGPLTEIHVVNLDTVGTLSIQNTFSQYFNNIHDVSQNMIDNYPKEGSSVDPCIEPKPEYKGGQNVRGDETGRSKYELTDAKFDAMAQDLASSGQLLHSKHHQAFHQESKLAGGERAVRRTDKKKSSTCGYCHKEMDIEFKKECGHHLCLECYNTFSSHVGCPVCVKH</sequence>
<dbReference type="SMART" id="SM00506">
    <property type="entry name" value="A1pp"/>
    <property type="match status" value="1"/>
</dbReference>
<dbReference type="Gene3D" id="3.40.220.10">
    <property type="entry name" value="Leucine Aminopeptidase, subunit E, domain 1"/>
    <property type="match status" value="1"/>
</dbReference>
<feature type="compositionally biased region" description="Basic and acidic residues" evidence="5">
    <location>
        <begin position="172"/>
        <end position="188"/>
    </location>
</feature>
<evidence type="ECO:0000256" key="3">
    <source>
        <dbReference type="ARBA" id="ARBA00022833"/>
    </source>
</evidence>
<keyword evidence="2 4" id="KW-0863">Zinc-finger</keyword>
<dbReference type="Proteomes" id="UP000085678">
    <property type="component" value="Unplaced"/>
</dbReference>
<evidence type="ECO:0000259" key="7">
    <source>
        <dbReference type="PROSITE" id="PS51154"/>
    </source>
</evidence>
<evidence type="ECO:0000256" key="5">
    <source>
        <dbReference type="SAM" id="MobiDB-lite"/>
    </source>
</evidence>
<accession>A0A1S3HMX3</accession>
<dbReference type="InterPro" id="IPR043472">
    <property type="entry name" value="Macro_dom-like"/>
</dbReference>
<dbReference type="GeneID" id="106156623"/>
<evidence type="ECO:0000313" key="8">
    <source>
        <dbReference type="Proteomes" id="UP000085678"/>
    </source>
</evidence>
<feature type="domain" description="RING-type" evidence="6">
    <location>
        <begin position="513"/>
        <end position="549"/>
    </location>
</feature>
<dbReference type="PROSITE" id="PS00518">
    <property type="entry name" value="ZF_RING_1"/>
    <property type="match status" value="1"/>
</dbReference>
<keyword evidence="3" id="KW-0862">Zinc</keyword>